<organism evidence="1 2">
    <name type="scientific">Vibrio ostreicida</name>
    <dbReference type="NCBI Taxonomy" id="526588"/>
    <lineage>
        <taxon>Bacteria</taxon>
        <taxon>Pseudomonadati</taxon>
        <taxon>Pseudomonadota</taxon>
        <taxon>Gammaproteobacteria</taxon>
        <taxon>Vibrionales</taxon>
        <taxon>Vibrionaceae</taxon>
        <taxon>Vibrio</taxon>
    </lineage>
</organism>
<comment type="caution">
    <text evidence="1">The sequence shown here is derived from an EMBL/GenBank/DDBJ whole genome shotgun (WGS) entry which is preliminary data.</text>
</comment>
<dbReference type="Proteomes" id="UP001238540">
    <property type="component" value="Unassembled WGS sequence"/>
</dbReference>
<dbReference type="InterPro" id="IPR021070">
    <property type="entry name" value="Killing_trait_RebB"/>
</dbReference>
<evidence type="ECO:0000313" key="1">
    <source>
        <dbReference type="EMBL" id="MDN3610575.1"/>
    </source>
</evidence>
<proteinExistence type="predicted"/>
<dbReference type="Pfam" id="PF11747">
    <property type="entry name" value="RebB"/>
    <property type="match status" value="1"/>
</dbReference>
<protein>
    <submittedName>
        <fullName evidence="1">RebB family R body protein</fullName>
    </submittedName>
</protein>
<gene>
    <name evidence="1" type="ORF">QWZ16_12760</name>
</gene>
<accession>A0ABT8BTW6</accession>
<dbReference type="RefSeq" id="WP_076585350.1">
    <property type="nucleotide sequence ID" value="NZ_JABEYA020000001.1"/>
</dbReference>
<reference evidence="2" key="1">
    <citation type="journal article" date="2019" name="Int. J. Syst. Evol. Microbiol.">
        <title>The Global Catalogue of Microorganisms (GCM) 10K type strain sequencing project: providing services to taxonomists for standard genome sequencing and annotation.</title>
        <authorList>
            <consortium name="The Broad Institute Genomics Platform"/>
            <consortium name="The Broad Institute Genome Sequencing Center for Infectious Disease"/>
            <person name="Wu L."/>
            <person name="Ma J."/>
        </authorList>
    </citation>
    <scope>NUCLEOTIDE SEQUENCE [LARGE SCALE GENOMIC DNA]</scope>
    <source>
        <strain evidence="2">CECT 7398</strain>
    </source>
</reference>
<evidence type="ECO:0000313" key="2">
    <source>
        <dbReference type="Proteomes" id="UP001238540"/>
    </source>
</evidence>
<name>A0ABT8BTW6_9VIBR</name>
<dbReference type="EMBL" id="JAUFQC010000001">
    <property type="protein sequence ID" value="MDN3610575.1"/>
    <property type="molecule type" value="Genomic_DNA"/>
</dbReference>
<keyword evidence="2" id="KW-1185">Reference proteome</keyword>
<sequence>MKDNRSDHDLSTVTDMINQLAESSMSDSMGLLMQNAVINQQGMQTVSNAAISTVCALILKKGS</sequence>